<accession>A0A832N4V7</accession>
<sequence length="107" mass="11448">MVLPLTPGAIDSLVAKNIIHTFHNSNHELIGQGVKRADNSTQRSAALNKAENAILKAANGGMLSVHLDSLAATKGVSRSAAEYSIVNRFMPPRLTPYISTADKLPDR</sequence>
<dbReference type="Proteomes" id="UP000885832">
    <property type="component" value="Unassembled WGS sequence"/>
</dbReference>
<comment type="caution">
    <text evidence="1">The sequence shown here is derived from an EMBL/GenBank/DDBJ whole genome shotgun (WGS) entry which is preliminary data.</text>
</comment>
<dbReference type="AlphaFoldDB" id="A0A832N4V7"/>
<protein>
    <submittedName>
        <fullName evidence="1">Uncharacterized protein</fullName>
    </submittedName>
</protein>
<dbReference type="EMBL" id="DRNF01000105">
    <property type="protein sequence ID" value="HHJ80315.1"/>
    <property type="molecule type" value="Genomic_DNA"/>
</dbReference>
<organism evidence="1">
    <name type="scientific">Candidatus Tenderia electrophaga</name>
    <dbReference type="NCBI Taxonomy" id="1748243"/>
    <lineage>
        <taxon>Bacteria</taxon>
        <taxon>Pseudomonadati</taxon>
        <taxon>Pseudomonadota</taxon>
        <taxon>Gammaproteobacteria</taxon>
        <taxon>Candidatus Tenderiales</taxon>
        <taxon>Candidatus Tenderiaceae</taxon>
        <taxon>Candidatus Tenderia</taxon>
    </lineage>
</organism>
<evidence type="ECO:0000313" key="1">
    <source>
        <dbReference type="EMBL" id="HHJ80315.1"/>
    </source>
</evidence>
<gene>
    <name evidence="1" type="ORF">ENJ65_01630</name>
</gene>
<proteinExistence type="predicted"/>
<name>A0A832N4V7_9GAMM</name>
<reference evidence="1" key="1">
    <citation type="journal article" date="2020" name="mSystems">
        <title>Genome- and Community-Level Interaction Insights into Carbon Utilization and Element Cycling Functions of Hydrothermarchaeota in Hydrothermal Sediment.</title>
        <authorList>
            <person name="Zhou Z."/>
            <person name="Liu Y."/>
            <person name="Xu W."/>
            <person name="Pan J."/>
            <person name="Luo Z.H."/>
            <person name="Li M."/>
        </authorList>
    </citation>
    <scope>NUCLEOTIDE SEQUENCE [LARGE SCALE GENOMIC DNA]</scope>
    <source>
        <strain evidence="1">HyVt-505</strain>
    </source>
</reference>